<name>M0A8V4_9EURY</name>
<evidence type="ECO:0000313" key="1">
    <source>
        <dbReference type="EMBL" id="ELY94801.1"/>
    </source>
</evidence>
<dbReference type="Pfam" id="PF25212">
    <property type="entry name" value="HVO_A0114"/>
    <property type="match status" value="1"/>
</dbReference>
<dbReference type="AlphaFoldDB" id="M0A8V4"/>
<dbReference type="EMBL" id="AOIL01000014">
    <property type="protein sequence ID" value="ELY94801.1"/>
    <property type="molecule type" value="Genomic_DNA"/>
</dbReference>
<gene>
    <name evidence="1" type="ORF">C484_05212</name>
</gene>
<dbReference type="Proteomes" id="UP000011648">
    <property type="component" value="Unassembled WGS sequence"/>
</dbReference>
<reference evidence="1 2" key="1">
    <citation type="journal article" date="2014" name="PLoS Genet.">
        <title>Phylogenetically driven sequencing of extremely halophilic archaea reveals strategies for static and dynamic osmo-response.</title>
        <authorList>
            <person name="Becker E.A."/>
            <person name="Seitzer P.M."/>
            <person name="Tritt A."/>
            <person name="Larsen D."/>
            <person name="Krusor M."/>
            <person name="Yao A.I."/>
            <person name="Wu D."/>
            <person name="Madern D."/>
            <person name="Eisen J.A."/>
            <person name="Darling A.E."/>
            <person name="Facciotti M.T."/>
        </authorList>
    </citation>
    <scope>NUCLEOTIDE SEQUENCE [LARGE SCALE GENOMIC DNA]</scope>
    <source>
        <strain evidence="1 2">DSM 12281</strain>
    </source>
</reference>
<sequence length="114" mass="12825">MGDKTGLPVSKIRTIAKHKPESIRKTVRLVDWDVRQVHTNLYELENPHLIEFDEAAQLGKPTVWCDSVEVDLLLSNPDSERYQSVSSERPLSDTRSALVFLYDTAANTGDVTQA</sequence>
<organism evidence="1 2">
    <name type="scientific">Natrialba taiwanensis DSM 12281</name>
    <dbReference type="NCBI Taxonomy" id="1230458"/>
    <lineage>
        <taxon>Archaea</taxon>
        <taxon>Methanobacteriati</taxon>
        <taxon>Methanobacteriota</taxon>
        <taxon>Stenosarchaea group</taxon>
        <taxon>Halobacteria</taxon>
        <taxon>Halobacteriales</taxon>
        <taxon>Natrialbaceae</taxon>
        <taxon>Natrialba</taxon>
    </lineage>
</organism>
<evidence type="ECO:0000313" key="2">
    <source>
        <dbReference type="Proteomes" id="UP000011648"/>
    </source>
</evidence>
<comment type="caution">
    <text evidence="1">The sequence shown here is derived from an EMBL/GenBank/DDBJ whole genome shotgun (WGS) entry which is preliminary data.</text>
</comment>
<proteinExistence type="predicted"/>
<accession>M0A8V4</accession>
<dbReference type="STRING" id="1230458.C484_05212"/>
<keyword evidence="2" id="KW-1185">Reference proteome</keyword>
<protein>
    <submittedName>
        <fullName evidence="1">Uncharacterized protein</fullName>
    </submittedName>
</protein>